<dbReference type="PANTHER" id="PTHR24159:SF5">
    <property type="entry name" value="ANK_REP_REGION DOMAIN-CONTAINING PROTEIN"/>
    <property type="match status" value="1"/>
</dbReference>
<comment type="caution">
    <text evidence="3">The sequence shown here is derived from an EMBL/GenBank/DDBJ whole genome shotgun (WGS) entry which is preliminary data.</text>
</comment>
<dbReference type="InterPro" id="IPR020683">
    <property type="entry name" value="DUF3447"/>
</dbReference>
<accession>A0ABR2GR26</accession>
<evidence type="ECO:0000313" key="3">
    <source>
        <dbReference type="EMBL" id="KAK8835832.1"/>
    </source>
</evidence>
<evidence type="ECO:0000259" key="2">
    <source>
        <dbReference type="Pfam" id="PF11929"/>
    </source>
</evidence>
<dbReference type="Pfam" id="PF11929">
    <property type="entry name" value="DUF3447"/>
    <property type="match status" value="1"/>
</dbReference>
<organism evidence="3 4">
    <name type="scientific">Tritrichomonas musculus</name>
    <dbReference type="NCBI Taxonomy" id="1915356"/>
    <lineage>
        <taxon>Eukaryota</taxon>
        <taxon>Metamonada</taxon>
        <taxon>Parabasalia</taxon>
        <taxon>Tritrichomonadida</taxon>
        <taxon>Tritrichomonadidae</taxon>
        <taxon>Tritrichomonas</taxon>
    </lineage>
</organism>
<keyword evidence="1" id="KW-0175">Coiled coil</keyword>
<dbReference type="InterPro" id="IPR036770">
    <property type="entry name" value="Ankyrin_rpt-contain_sf"/>
</dbReference>
<dbReference type="Proteomes" id="UP001470230">
    <property type="component" value="Unassembled WGS sequence"/>
</dbReference>
<reference evidence="3 4" key="1">
    <citation type="submission" date="2024-04" db="EMBL/GenBank/DDBJ databases">
        <title>Tritrichomonas musculus Genome.</title>
        <authorList>
            <person name="Alves-Ferreira E."/>
            <person name="Grigg M."/>
            <person name="Lorenzi H."/>
            <person name="Galac M."/>
        </authorList>
    </citation>
    <scope>NUCLEOTIDE SEQUENCE [LARGE SCALE GENOMIC DNA]</scope>
    <source>
        <strain evidence="3 4">EAF2021</strain>
    </source>
</reference>
<protein>
    <recommendedName>
        <fullName evidence="2">DUF3447 domain-containing protein</fullName>
    </recommendedName>
</protein>
<feature type="domain" description="DUF3447" evidence="2">
    <location>
        <begin position="267"/>
        <end position="319"/>
    </location>
</feature>
<evidence type="ECO:0000313" key="4">
    <source>
        <dbReference type="Proteomes" id="UP001470230"/>
    </source>
</evidence>
<feature type="coiled-coil region" evidence="1">
    <location>
        <begin position="311"/>
        <end position="338"/>
    </location>
</feature>
<gene>
    <name evidence="3" type="ORF">M9Y10_040380</name>
</gene>
<dbReference type="PANTHER" id="PTHR24159">
    <property type="match status" value="1"/>
</dbReference>
<evidence type="ECO:0000256" key="1">
    <source>
        <dbReference type="SAM" id="Coils"/>
    </source>
</evidence>
<dbReference type="SUPFAM" id="SSF48403">
    <property type="entry name" value="Ankyrin repeat"/>
    <property type="match status" value="1"/>
</dbReference>
<proteinExistence type="predicted"/>
<keyword evidence="4" id="KW-1185">Reference proteome</keyword>
<name>A0ABR2GR26_9EUKA</name>
<sequence length="587" mass="69567">MTDEITIIKKDVDQFLVKNQENFEIMKEFHDQVVNLTQLNFPETIKLIKDHIHIFFNSHETTMSFLNYIIRASLFNFKKVELVLDICVSFKDEIRNAVSDYEILSIFVSYHISINYLFYKQFFPIESIVQKGIHHDLLFINFLPEIEEYDPELAKKRLSRILQNSRNSMVKKLYEIVQKDPQEHVINRSKLYHPSTLHKSIREDDIETFQSLLYKNNYNVNSVIDFSIYERTQTVDPDLSLIQVAATYGAIKIFKFLWIQADIKPPKNILLYAFFGGNNEIIHLCEEKFPDKKAILQTIYLNRLDFLDYYIENFSYQLEETNEDVKNALKKFEIKEDEESDTFYMDLNVEQLYAAVDYYTVPVIQSTLPKICFIIRNIELDNVLSQNLKEKLLEAAFFHINLFEFFFTQRDPSKDPKDCDAYFQCLDKAVLYMAFDAFKFLFNKLNGNINYHEIFSNSIYYSNLMVTNYLLDWQIDELEKETKNTHVYSDIANSISINLLIKQILTYDEEIIVKMIKLYNFFGNDEDVSFFVNYLDKNATTKMILSLFKKIIPLLENDVLEQMADEFINLNDDVANFIKDHLRIDAI</sequence>
<dbReference type="EMBL" id="JAPFFF010000073">
    <property type="protein sequence ID" value="KAK8835832.1"/>
    <property type="molecule type" value="Genomic_DNA"/>
</dbReference>